<organism evidence="1 2">
    <name type="scientific">Pyrus ussuriensis x Pyrus communis</name>
    <dbReference type="NCBI Taxonomy" id="2448454"/>
    <lineage>
        <taxon>Eukaryota</taxon>
        <taxon>Viridiplantae</taxon>
        <taxon>Streptophyta</taxon>
        <taxon>Embryophyta</taxon>
        <taxon>Tracheophyta</taxon>
        <taxon>Spermatophyta</taxon>
        <taxon>Magnoliopsida</taxon>
        <taxon>eudicotyledons</taxon>
        <taxon>Gunneridae</taxon>
        <taxon>Pentapetalae</taxon>
        <taxon>rosids</taxon>
        <taxon>fabids</taxon>
        <taxon>Rosales</taxon>
        <taxon>Rosaceae</taxon>
        <taxon>Amygdaloideae</taxon>
        <taxon>Maleae</taxon>
        <taxon>Pyrus</taxon>
    </lineage>
</organism>
<proteinExistence type="predicted"/>
<dbReference type="EMBL" id="SMOL01000148">
    <property type="protein sequence ID" value="KAB2628916.1"/>
    <property type="molecule type" value="Genomic_DNA"/>
</dbReference>
<accession>A0A5N5HLT5</accession>
<evidence type="ECO:0000313" key="2">
    <source>
        <dbReference type="Proteomes" id="UP000327157"/>
    </source>
</evidence>
<reference evidence="1 2" key="1">
    <citation type="submission" date="2019-09" db="EMBL/GenBank/DDBJ databases">
        <authorList>
            <person name="Ou C."/>
        </authorList>
    </citation>
    <scope>NUCLEOTIDE SEQUENCE [LARGE SCALE GENOMIC DNA]</scope>
    <source>
        <strain evidence="1">S2</strain>
        <tissue evidence="1">Leaf</tissue>
    </source>
</reference>
<gene>
    <name evidence="1" type="ORF">D8674_033711</name>
</gene>
<dbReference type="AlphaFoldDB" id="A0A5N5HLT5"/>
<reference evidence="2" key="2">
    <citation type="submission" date="2019-10" db="EMBL/GenBank/DDBJ databases">
        <title>A de novo genome assembly of a pear dwarfing rootstock.</title>
        <authorList>
            <person name="Wang F."/>
            <person name="Wang J."/>
            <person name="Li S."/>
            <person name="Zhang Y."/>
            <person name="Fang M."/>
            <person name="Ma L."/>
            <person name="Zhao Y."/>
            <person name="Jiang S."/>
        </authorList>
    </citation>
    <scope>NUCLEOTIDE SEQUENCE [LARGE SCALE GENOMIC DNA]</scope>
</reference>
<reference evidence="1 2" key="3">
    <citation type="submission" date="2019-11" db="EMBL/GenBank/DDBJ databases">
        <title>A de novo genome assembly of a pear dwarfing rootstock.</title>
        <authorList>
            <person name="Wang F."/>
            <person name="Wang J."/>
            <person name="Li S."/>
            <person name="Zhang Y."/>
            <person name="Fang M."/>
            <person name="Ma L."/>
            <person name="Zhao Y."/>
            <person name="Jiang S."/>
        </authorList>
    </citation>
    <scope>NUCLEOTIDE SEQUENCE [LARGE SCALE GENOMIC DNA]</scope>
    <source>
        <strain evidence="1">S2</strain>
        <tissue evidence="1">Leaf</tissue>
    </source>
</reference>
<keyword evidence="2" id="KW-1185">Reference proteome</keyword>
<sequence>MSGVGCGGKDGGFGWERWQENWQRGPGCEGMGYEWRAAGRPASTSACLNAFLSVVVF</sequence>
<name>A0A5N5HLT5_9ROSA</name>
<comment type="caution">
    <text evidence="1">The sequence shown here is derived from an EMBL/GenBank/DDBJ whole genome shotgun (WGS) entry which is preliminary data.</text>
</comment>
<dbReference type="Proteomes" id="UP000327157">
    <property type="component" value="Chromosome 8"/>
</dbReference>
<protein>
    <submittedName>
        <fullName evidence="1">Uncharacterized protein</fullName>
    </submittedName>
</protein>
<evidence type="ECO:0000313" key="1">
    <source>
        <dbReference type="EMBL" id="KAB2628916.1"/>
    </source>
</evidence>